<proteinExistence type="inferred from homology"/>
<keyword evidence="4" id="KW-0479">Metal-binding</keyword>
<keyword evidence="3 4" id="KW-0460">Magnesium</keyword>
<dbReference type="SUPFAM" id="SSF48576">
    <property type="entry name" value="Terpenoid synthases"/>
    <property type="match status" value="1"/>
</dbReference>
<evidence type="ECO:0000256" key="2">
    <source>
        <dbReference type="ARBA" id="ARBA00006333"/>
    </source>
</evidence>
<dbReference type="InterPro" id="IPR008949">
    <property type="entry name" value="Isoprenoid_synthase_dom_sf"/>
</dbReference>
<dbReference type="PANTHER" id="PTHR35201:SF4">
    <property type="entry name" value="BETA-PINACENE SYNTHASE-RELATED"/>
    <property type="match status" value="1"/>
</dbReference>
<evidence type="ECO:0000256" key="3">
    <source>
        <dbReference type="ARBA" id="ARBA00022842"/>
    </source>
</evidence>
<dbReference type="Proteomes" id="UP001370758">
    <property type="component" value="Unassembled WGS sequence"/>
</dbReference>
<evidence type="ECO:0000313" key="6">
    <source>
        <dbReference type="Proteomes" id="UP001370758"/>
    </source>
</evidence>
<organism evidence="5 6">
    <name type="scientific">Arthrobotrys musiformis</name>
    <dbReference type="NCBI Taxonomy" id="47236"/>
    <lineage>
        <taxon>Eukaryota</taxon>
        <taxon>Fungi</taxon>
        <taxon>Dikarya</taxon>
        <taxon>Ascomycota</taxon>
        <taxon>Pezizomycotina</taxon>
        <taxon>Orbiliomycetes</taxon>
        <taxon>Orbiliales</taxon>
        <taxon>Orbiliaceae</taxon>
        <taxon>Arthrobotrys</taxon>
    </lineage>
</organism>
<keyword evidence="4" id="KW-0456">Lyase</keyword>
<dbReference type="PANTHER" id="PTHR35201">
    <property type="entry name" value="TERPENE SYNTHASE"/>
    <property type="match status" value="1"/>
</dbReference>
<evidence type="ECO:0000256" key="4">
    <source>
        <dbReference type="RuleBase" id="RU366034"/>
    </source>
</evidence>
<gene>
    <name evidence="5" type="ORF">TWF481_008382</name>
</gene>
<dbReference type="AlphaFoldDB" id="A0AAV9W8F0"/>
<keyword evidence="6" id="KW-1185">Reference proteome</keyword>
<evidence type="ECO:0000313" key="5">
    <source>
        <dbReference type="EMBL" id="KAK6503361.1"/>
    </source>
</evidence>
<dbReference type="GO" id="GO:0008299">
    <property type="term" value="P:isoprenoid biosynthetic process"/>
    <property type="evidence" value="ECO:0007669"/>
    <property type="project" value="UniProtKB-ARBA"/>
</dbReference>
<comment type="similarity">
    <text evidence="2 4">Belongs to the terpene synthase family.</text>
</comment>
<dbReference type="EC" id="4.2.3.-" evidence="4"/>
<dbReference type="Pfam" id="PF19086">
    <property type="entry name" value="Terpene_syn_C_2"/>
    <property type="match status" value="1"/>
</dbReference>
<accession>A0AAV9W8F0</accession>
<dbReference type="GO" id="GO:0046872">
    <property type="term" value="F:metal ion binding"/>
    <property type="evidence" value="ECO:0007669"/>
    <property type="project" value="UniProtKB-KW"/>
</dbReference>
<name>A0AAV9W8F0_9PEZI</name>
<dbReference type="InterPro" id="IPR034686">
    <property type="entry name" value="Terpene_cyclase-like_2"/>
</dbReference>
<comment type="caution">
    <text evidence="5">The sequence shown here is derived from an EMBL/GenBank/DDBJ whole genome shotgun (WGS) entry which is preliminary data.</text>
</comment>
<dbReference type="GO" id="GO:0010333">
    <property type="term" value="F:terpene synthase activity"/>
    <property type="evidence" value="ECO:0007669"/>
    <property type="project" value="InterPro"/>
</dbReference>
<reference evidence="5 6" key="1">
    <citation type="submission" date="2023-08" db="EMBL/GenBank/DDBJ databases">
        <authorList>
            <person name="Palmer J.M."/>
        </authorList>
    </citation>
    <scope>NUCLEOTIDE SEQUENCE [LARGE SCALE GENOMIC DNA]</scope>
    <source>
        <strain evidence="5 6">TWF481</strain>
    </source>
</reference>
<sequence>MTGLLHQENFFRDKAKTITPEEYLSFRRTASGGRTMSLFVEWAVNMDAEIPACVIEHPSVLVFRELAVEIVALCNDLFSSIKDIPFGEGSNLVVILLRQGFTLQEAVDKIGDMVCDRYEKWEEALRCLPKWGKGMDVRVRKLIQGYADMVWGNLYWSYHTGAYLGKDGEKTRTTGLVSFLAKDIQKIQEAATLARQYKYK</sequence>
<dbReference type="Gene3D" id="1.10.600.10">
    <property type="entry name" value="Farnesyl Diphosphate Synthase"/>
    <property type="match status" value="1"/>
</dbReference>
<comment type="cofactor">
    <cofactor evidence="1 4">
        <name>Mg(2+)</name>
        <dbReference type="ChEBI" id="CHEBI:18420"/>
    </cofactor>
</comment>
<evidence type="ECO:0000256" key="1">
    <source>
        <dbReference type="ARBA" id="ARBA00001946"/>
    </source>
</evidence>
<dbReference type="EMBL" id="JAVHJL010000005">
    <property type="protein sequence ID" value="KAK6503361.1"/>
    <property type="molecule type" value="Genomic_DNA"/>
</dbReference>
<protein>
    <recommendedName>
        <fullName evidence="4">Terpene synthase</fullName>
        <ecNumber evidence="4">4.2.3.-</ecNumber>
    </recommendedName>
</protein>